<accession>A0A8J9SYN1</accession>
<dbReference type="SMART" id="SM00184">
    <property type="entry name" value="RING"/>
    <property type="match status" value="1"/>
</dbReference>
<dbReference type="InterPro" id="IPR001841">
    <property type="entry name" value="Znf_RING"/>
</dbReference>
<keyword evidence="1 4" id="KW-0479">Metal-binding</keyword>
<dbReference type="Gene3D" id="3.30.40.10">
    <property type="entry name" value="Zinc/RING finger domain, C3HC4 (zinc finger)"/>
    <property type="match status" value="1"/>
</dbReference>
<dbReference type="InterPro" id="IPR000571">
    <property type="entry name" value="Znf_CCCH"/>
</dbReference>
<dbReference type="SUPFAM" id="SSF57850">
    <property type="entry name" value="RING/U-box"/>
    <property type="match status" value="1"/>
</dbReference>
<dbReference type="Pfam" id="PF00642">
    <property type="entry name" value="zf-CCCH"/>
    <property type="match status" value="1"/>
</dbReference>
<dbReference type="EMBL" id="OU594953">
    <property type="protein sequence ID" value="CAG9279790.1"/>
    <property type="molecule type" value="Genomic_DNA"/>
</dbReference>
<dbReference type="InterPro" id="IPR036855">
    <property type="entry name" value="Znf_CCCH_sf"/>
</dbReference>
<dbReference type="Pfam" id="PF13445">
    <property type="entry name" value="zf-RING_UBOX"/>
    <property type="match status" value="1"/>
</dbReference>
<dbReference type="InterPro" id="IPR013083">
    <property type="entry name" value="Znf_RING/FYVE/PHD"/>
</dbReference>
<evidence type="ECO:0000256" key="3">
    <source>
        <dbReference type="ARBA" id="ARBA00022833"/>
    </source>
</evidence>
<dbReference type="Proteomes" id="UP000836788">
    <property type="component" value="Chromosome 12"/>
</dbReference>
<organism evidence="7">
    <name type="scientific">Phaeodactylum tricornutum</name>
    <name type="common">Diatom</name>
    <dbReference type="NCBI Taxonomy" id="2850"/>
    <lineage>
        <taxon>Eukaryota</taxon>
        <taxon>Sar</taxon>
        <taxon>Stramenopiles</taxon>
        <taxon>Ochrophyta</taxon>
        <taxon>Bacillariophyta</taxon>
        <taxon>Bacillariophyceae</taxon>
        <taxon>Bacillariophycidae</taxon>
        <taxon>Naviculales</taxon>
        <taxon>Phaeodactylaceae</taxon>
        <taxon>Phaeodactylum</taxon>
    </lineage>
</organism>
<dbReference type="GO" id="GO:0008270">
    <property type="term" value="F:zinc ion binding"/>
    <property type="evidence" value="ECO:0007669"/>
    <property type="project" value="UniProtKB-KW"/>
</dbReference>
<evidence type="ECO:0000256" key="1">
    <source>
        <dbReference type="ARBA" id="ARBA00022723"/>
    </source>
</evidence>
<dbReference type="PROSITE" id="PS50089">
    <property type="entry name" value="ZF_RING_2"/>
    <property type="match status" value="1"/>
</dbReference>
<evidence type="ECO:0000313" key="7">
    <source>
        <dbReference type="EMBL" id="CAG9279790.1"/>
    </source>
</evidence>
<reference evidence="7" key="1">
    <citation type="submission" date="2022-02" db="EMBL/GenBank/DDBJ databases">
        <authorList>
            <person name="Giguere J D."/>
        </authorList>
    </citation>
    <scope>NUCLEOTIDE SEQUENCE</scope>
    <source>
        <strain evidence="7">CCAP 1055/1</strain>
    </source>
</reference>
<feature type="domain" description="C3H1-type" evidence="6">
    <location>
        <begin position="22"/>
        <end position="50"/>
    </location>
</feature>
<evidence type="ECO:0000259" key="6">
    <source>
        <dbReference type="PROSITE" id="PS50103"/>
    </source>
</evidence>
<feature type="non-terminal residue" evidence="7">
    <location>
        <position position="1"/>
    </location>
</feature>
<dbReference type="PROSITE" id="PS00518">
    <property type="entry name" value="ZF_RING_1"/>
    <property type="match status" value="1"/>
</dbReference>
<dbReference type="InterPro" id="IPR039971">
    <property type="entry name" value="CWC24-like"/>
</dbReference>
<dbReference type="SMART" id="SM00356">
    <property type="entry name" value="ZnF_C3H1"/>
    <property type="match status" value="1"/>
</dbReference>
<keyword evidence="2 4" id="KW-0863">Zinc-finger</keyword>
<proteinExistence type="predicted"/>
<dbReference type="SUPFAM" id="SSF90229">
    <property type="entry name" value="CCCH zinc finger"/>
    <property type="match status" value="1"/>
</dbReference>
<evidence type="ECO:0008006" key="8">
    <source>
        <dbReference type="Google" id="ProtNLM"/>
    </source>
</evidence>
<dbReference type="InterPro" id="IPR027370">
    <property type="entry name" value="Znf-RING_euk"/>
</dbReference>
<feature type="domain" description="RING-type" evidence="5">
    <location>
        <begin position="103"/>
        <end position="142"/>
    </location>
</feature>
<evidence type="ECO:0000259" key="5">
    <source>
        <dbReference type="PROSITE" id="PS50089"/>
    </source>
</evidence>
<gene>
    <name evidence="7" type="ORF">PTTT1_LOCUS11213</name>
</gene>
<feature type="non-terminal residue" evidence="7">
    <location>
        <position position="147"/>
    </location>
</feature>
<evidence type="ECO:0000256" key="4">
    <source>
        <dbReference type="PROSITE-ProRule" id="PRU00723"/>
    </source>
</evidence>
<dbReference type="PANTHER" id="PTHR12930">
    <property type="entry name" value="ZINC FINGER PROTEIN 183"/>
    <property type="match status" value="1"/>
</dbReference>
<dbReference type="GO" id="GO:0034247">
    <property type="term" value="P:snoRNA splicing"/>
    <property type="evidence" value="ECO:0007669"/>
    <property type="project" value="TreeGrafter"/>
</dbReference>
<name>A0A8J9SYN1_PHATR</name>
<feature type="zinc finger region" description="C3H1-type" evidence="4">
    <location>
        <begin position="22"/>
        <end position="50"/>
    </location>
</feature>
<sequence>RNKFHAGPIRAAQHVRVTARFDYQPDICKDYKETGFCGFGDTCIYLHDRGDTMTGWQLEQQWEEQQRIKKEKQEKEISQFLDGARNEEREATELPEDGLPFACHICRQHFHDPVVTTCGHFFCQSCIFDRVRNGSELCPICNKDTHG</sequence>
<dbReference type="CDD" id="cd16539">
    <property type="entry name" value="RING-HC_RNF113A_B"/>
    <property type="match status" value="1"/>
</dbReference>
<protein>
    <recommendedName>
        <fullName evidence="8">RING-type E3 ubiquitin transferase</fullName>
    </recommendedName>
</protein>
<dbReference type="PROSITE" id="PS50103">
    <property type="entry name" value="ZF_C3H1"/>
    <property type="match status" value="1"/>
</dbReference>
<evidence type="ECO:0000256" key="2">
    <source>
        <dbReference type="ARBA" id="ARBA00022771"/>
    </source>
</evidence>
<dbReference type="InterPro" id="IPR017907">
    <property type="entry name" value="Znf_RING_CS"/>
</dbReference>
<dbReference type="PANTHER" id="PTHR12930:SF0">
    <property type="entry name" value="RING FINGER PROTEIN 113B"/>
    <property type="match status" value="1"/>
</dbReference>
<dbReference type="AlphaFoldDB" id="A0A8J9SYN1"/>
<keyword evidence="3 4" id="KW-0862">Zinc</keyword>
<dbReference type="GO" id="GO:0005684">
    <property type="term" value="C:U2-type spliceosomal complex"/>
    <property type="evidence" value="ECO:0007669"/>
    <property type="project" value="TreeGrafter"/>
</dbReference>